<proteinExistence type="predicted"/>
<dbReference type="EMBL" id="CP002869">
    <property type="protein sequence ID" value="AEI42838.1"/>
    <property type="molecule type" value="Genomic_DNA"/>
</dbReference>
<dbReference type="AlphaFoldDB" id="F8FJI8"/>
<gene>
    <name evidence="1" type="ordered locus">KNP414_04306</name>
</gene>
<evidence type="ECO:0000313" key="2">
    <source>
        <dbReference type="Proteomes" id="UP000006620"/>
    </source>
</evidence>
<protein>
    <submittedName>
        <fullName evidence="1">Uncharacterized protein</fullName>
    </submittedName>
</protein>
<reference evidence="1 2" key="2">
    <citation type="journal article" date="2013" name="Genome Announc.">
        <title>Genome Sequence of Growth-Improving Paenibacillus mucilaginosus Strain KNP414.</title>
        <authorList>
            <person name="Lu J.J."/>
            <person name="Wang J.F."/>
            <person name="Hu X.F."/>
        </authorList>
    </citation>
    <scope>NUCLEOTIDE SEQUENCE [LARGE SCALE GENOMIC DNA]</scope>
    <source>
        <strain evidence="1 2">KNP414</strain>
    </source>
</reference>
<dbReference type="Proteomes" id="UP000006620">
    <property type="component" value="Chromosome"/>
</dbReference>
<organism evidence="1 2">
    <name type="scientific">Paenibacillus mucilaginosus (strain KNP414)</name>
    <dbReference type="NCBI Taxonomy" id="1036673"/>
    <lineage>
        <taxon>Bacteria</taxon>
        <taxon>Bacillati</taxon>
        <taxon>Bacillota</taxon>
        <taxon>Bacilli</taxon>
        <taxon>Bacillales</taxon>
        <taxon>Paenibacillaceae</taxon>
        <taxon>Paenibacillus</taxon>
    </lineage>
</organism>
<sequence length="39" mass="4647">MRCYAHQINGILSKENLHHKRQILMKAGMEDEHTLHFES</sequence>
<dbReference type="HOGENOM" id="CLU_3313838_0_0_9"/>
<dbReference type="KEGG" id="pms:KNP414_04306"/>
<name>F8FJI8_PAEMK</name>
<reference evidence="2" key="1">
    <citation type="submission" date="2011-06" db="EMBL/GenBank/DDBJ databases">
        <title>Complete genome sequence of Paenibacillus mucilaginosus KNP414.</title>
        <authorList>
            <person name="Wang J."/>
            <person name="Hu S."/>
            <person name="Hu X."/>
            <person name="Zhang B."/>
            <person name="Dong D."/>
            <person name="Zhang S."/>
            <person name="Zhao K."/>
            <person name="Wu D."/>
        </authorList>
    </citation>
    <scope>NUCLEOTIDE SEQUENCE [LARGE SCALE GENOMIC DNA]</scope>
    <source>
        <strain evidence="2">KNP414</strain>
    </source>
</reference>
<accession>F8FJI8</accession>
<evidence type="ECO:0000313" key="1">
    <source>
        <dbReference type="EMBL" id="AEI42838.1"/>
    </source>
</evidence>